<dbReference type="SUPFAM" id="SSF48452">
    <property type="entry name" value="TPR-like"/>
    <property type="match status" value="1"/>
</dbReference>
<dbReference type="Gene3D" id="1.25.40.10">
    <property type="entry name" value="Tetratricopeptide repeat domain"/>
    <property type="match status" value="1"/>
</dbReference>
<feature type="chain" id="PRO_5047309593" evidence="2">
    <location>
        <begin position="25"/>
        <end position="265"/>
    </location>
</feature>
<sequence>MNTKTIRFAAVAALMTTSAVPVLAQVQQPMPQAQPVATQASVINLDNRIVALERQIADLLRAEEENGRRISELEATLKSEREASASRIAALESRLAAGLPSVASTEPAAEKPKPAPVSSSPGPKPSQTATSSEDATDPAEEAYDAGYQLWKAGKYDEAIGALRAFSSAYPNHRRTSWANNLAGRAMLDKGEPRAAAEALLANYRRNPKGERAADSLYYLGQSLMKLNQPSQACKAYAELEAVYGDGVRADLKKLLPPAKAEAKCS</sequence>
<dbReference type="Proteomes" id="UP000516134">
    <property type="component" value="Chromosome"/>
</dbReference>
<keyword evidence="4" id="KW-1185">Reference proteome</keyword>
<dbReference type="EMBL" id="CP060780">
    <property type="protein sequence ID" value="QNP43790.1"/>
    <property type="molecule type" value="Genomic_DNA"/>
</dbReference>
<protein>
    <submittedName>
        <fullName evidence="3">Tetratricopeptide repeat protein</fullName>
    </submittedName>
</protein>
<dbReference type="Pfam" id="PF13174">
    <property type="entry name" value="TPR_6"/>
    <property type="match status" value="2"/>
</dbReference>
<name>A0ABX6T272_9SPHN</name>
<feature type="region of interest" description="Disordered" evidence="1">
    <location>
        <begin position="100"/>
        <end position="139"/>
    </location>
</feature>
<reference evidence="3 4" key="1">
    <citation type="submission" date="2020-08" db="EMBL/GenBank/DDBJ databases">
        <title>Genome sequence of Sphingomonas daechungensis KACC 18115T.</title>
        <authorList>
            <person name="Hyun D.-W."/>
            <person name="Bae J.-W."/>
        </authorList>
    </citation>
    <scope>NUCLEOTIDE SEQUENCE [LARGE SCALE GENOMIC DNA]</scope>
    <source>
        <strain evidence="3 4">KACC 18115</strain>
    </source>
</reference>
<dbReference type="InterPro" id="IPR019734">
    <property type="entry name" value="TPR_rpt"/>
</dbReference>
<evidence type="ECO:0000313" key="3">
    <source>
        <dbReference type="EMBL" id="QNP43790.1"/>
    </source>
</evidence>
<dbReference type="InterPro" id="IPR011990">
    <property type="entry name" value="TPR-like_helical_dom_sf"/>
</dbReference>
<accession>A0ABX6T272</accession>
<organism evidence="3 4">
    <name type="scientific">Sphingomonas daechungensis</name>
    <dbReference type="NCBI Taxonomy" id="1176646"/>
    <lineage>
        <taxon>Bacteria</taxon>
        <taxon>Pseudomonadati</taxon>
        <taxon>Pseudomonadota</taxon>
        <taxon>Alphaproteobacteria</taxon>
        <taxon>Sphingomonadales</taxon>
        <taxon>Sphingomonadaceae</taxon>
        <taxon>Sphingomonas</taxon>
    </lineage>
</organism>
<evidence type="ECO:0000256" key="2">
    <source>
        <dbReference type="SAM" id="SignalP"/>
    </source>
</evidence>
<dbReference type="RefSeq" id="WP_187715215.1">
    <property type="nucleotide sequence ID" value="NZ_BAABJC010000001.1"/>
</dbReference>
<proteinExistence type="predicted"/>
<keyword evidence="2" id="KW-0732">Signal</keyword>
<evidence type="ECO:0000313" key="4">
    <source>
        <dbReference type="Proteomes" id="UP000516134"/>
    </source>
</evidence>
<gene>
    <name evidence="3" type="ORF">H9L15_03825</name>
</gene>
<evidence type="ECO:0000256" key="1">
    <source>
        <dbReference type="SAM" id="MobiDB-lite"/>
    </source>
</evidence>
<feature type="signal peptide" evidence="2">
    <location>
        <begin position="1"/>
        <end position="24"/>
    </location>
</feature>